<comment type="caution">
    <text evidence="4">The sequence shown here is derived from an EMBL/GenBank/DDBJ whole genome shotgun (WGS) entry which is preliminary data.</text>
</comment>
<evidence type="ECO:0000259" key="2">
    <source>
        <dbReference type="Pfam" id="PF04984"/>
    </source>
</evidence>
<dbReference type="PANTHER" id="PTHR35861">
    <property type="match status" value="1"/>
</dbReference>
<protein>
    <submittedName>
        <fullName evidence="4">Phage tail protein</fullName>
    </submittedName>
</protein>
<proteinExistence type="inferred from homology"/>
<gene>
    <name evidence="4" type="ORF">GJU80_01480</name>
</gene>
<evidence type="ECO:0000313" key="5">
    <source>
        <dbReference type="Proteomes" id="UP000486297"/>
    </source>
</evidence>
<dbReference type="Pfam" id="PF17482">
    <property type="entry name" value="Phage_sheath_1C"/>
    <property type="match status" value="1"/>
</dbReference>
<evidence type="ECO:0000313" key="4">
    <source>
        <dbReference type="EMBL" id="MRN37210.1"/>
    </source>
</evidence>
<evidence type="ECO:0000259" key="3">
    <source>
        <dbReference type="Pfam" id="PF17482"/>
    </source>
</evidence>
<dbReference type="RefSeq" id="WP_095502340.1">
    <property type="nucleotide sequence ID" value="NZ_WJXO01000001.1"/>
</dbReference>
<name>A0A7X2GWI6_9NEIS</name>
<accession>A0A7X2GWI6</accession>
<dbReference type="Pfam" id="PF04984">
    <property type="entry name" value="Phage_sheath_1"/>
    <property type="match status" value="1"/>
</dbReference>
<reference evidence="4" key="1">
    <citation type="journal article" name="Emerg. Infect. Dis.">
        <title>Two cases of a newly characterized neisseria species.</title>
        <authorList>
            <person name="Mustapha M."/>
            <person name="Lemos A.P.S."/>
            <person name="Harrison L.H."/>
            <person name="Vantyne D."/>
            <person name="Sacchi C.T."/>
        </authorList>
    </citation>
    <scope>NUCLEOTIDE SEQUENCE</scope>
    <source>
        <strain evidence="4">N.95.16</strain>
    </source>
</reference>
<evidence type="ECO:0000256" key="1">
    <source>
        <dbReference type="ARBA" id="ARBA00008005"/>
    </source>
</evidence>
<dbReference type="Proteomes" id="UP000486297">
    <property type="component" value="Unassembled WGS sequence"/>
</dbReference>
<feature type="domain" description="Tail sheath protein C-terminal" evidence="3">
    <location>
        <begin position="268"/>
        <end position="368"/>
    </location>
</feature>
<comment type="similarity">
    <text evidence="1">Belongs to the myoviridae tail sheath protein family.</text>
</comment>
<dbReference type="AlphaFoldDB" id="A0A7X2GWI6"/>
<organism evidence="4 5">
    <name type="scientific">Neisseria brasiliensis</name>
    <dbReference type="NCBI Taxonomy" id="2666100"/>
    <lineage>
        <taxon>Bacteria</taxon>
        <taxon>Pseudomonadati</taxon>
        <taxon>Pseudomonadota</taxon>
        <taxon>Betaproteobacteria</taxon>
        <taxon>Neisseriales</taxon>
        <taxon>Neisseriaceae</taxon>
        <taxon>Neisseria</taxon>
    </lineage>
</organism>
<dbReference type="InterPro" id="IPR052042">
    <property type="entry name" value="Tail_sheath_structural"/>
</dbReference>
<dbReference type="InterPro" id="IPR020287">
    <property type="entry name" value="Tail_sheath_C"/>
</dbReference>
<keyword evidence="5" id="KW-1185">Reference proteome</keyword>
<dbReference type="InterPro" id="IPR035089">
    <property type="entry name" value="Phage_sheath_subtilisin"/>
</dbReference>
<sequence length="392" mass="42617">MSQADRMHGVTANEYTKGLRPISDLTSNIIGIVAVAEDADDTVFPLATPVFSTTVSAIIDKAGSKGTLYKTLDGILDQADARVIVVRAEADETGETKKANVITAVKALRKAATYTGFKPNIIGAPEIDDADVTTELVAVAEALGAFVYASCGDQTEIAELKRYRQGFGNRQLMLIDGHFTAFNDATQQNDTAATIGRILGARAKLDDLIGPHKSISNTEILGVSGIQTPRTFGLLDKNSEANTINNADITTLIRENGYRVWGNRTCSADPIWAFEPTVRMSMLVKEVIASSFLWAMDKPMHPSLMIDIIMSINAKLSEYVAKGWLLGAEVRIDRAKVDSARVSNGIFAFDYEFTVPPPLENIELNQHVSDKFIVNLTEKVIEFASNLKPTTV</sequence>
<dbReference type="PANTHER" id="PTHR35861:SF1">
    <property type="entry name" value="PHAGE TAIL SHEATH PROTEIN"/>
    <property type="match status" value="1"/>
</dbReference>
<dbReference type="EMBL" id="WJXO01000001">
    <property type="protein sequence ID" value="MRN37210.1"/>
    <property type="molecule type" value="Genomic_DNA"/>
</dbReference>
<feature type="domain" description="Tail sheath protein subtilisin-like" evidence="2">
    <location>
        <begin position="101"/>
        <end position="266"/>
    </location>
</feature>